<name>A0A5E4V6D1_9BURK</name>
<sequence>MTIKRSVLQIFANYCVAAAESMAHTLMRTAHSAFVKETEDFSCTIMTPEGLTFASPKTLGATWYPGLDFGSVIQAIDHYEPGDIGMTNDAYSGYVATHTPDVMMWKPVFYGGEIVCYVGGHIHNTDMGGAVPASLSRTLTEIYQEGIRWAPTKIMRKGVLDDTLLDHMAINVRAAEQNRGDLKAQIAMLMTGERRVLEIIERFGVDEFKAGMHAMIDYSEEQARAIVAAMPDGEYFFAEYADEDSVNGKPLRVALNLKVEGESLVLDFTGSDPQLNSSLNMPTGGKERHVLALVGLNYVLYSLHPDLLLNAGMLKVARCILPEGTIMNCVPPAAVGMRSLTCKVAQSVTFGAFSMVCPERLPACPAGGMSILNVRTVDTDGRTVIAAIGPVGGGAGGMISADGSDASGANVAFLRNTPVEINEAEVPIRILKYGMVPGSAGAGRFRGGLGTVMEFRVFSPGTLVTARNRDRSRFASWGVLGGKAGSNSRFTRNPGTSAEEDLGVTDLVTCGPGDVIRLEGCGGGGYGDPYERDPQMVATDVQRGYLSEADALSLYGVVLATGGIEVDEDATQQRRAVLRSDTPHMPPEHFDYGPARTAYEVRWTRERYDVLTQILAGAPVVWRHFLKHKIFDAFDAWEAEGRLPAGARAIHEIFETVAKQYPQLIEAQRAAHG</sequence>
<feature type="domain" description="Hydantoinase B/oxoprolinase" evidence="1">
    <location>
        <begin position="8"/>
        <end position="529"/>
    </location>
</feature>
<dbReference type="GO" id="GO:0006749">
    <property type="term" value="P:glutathione metabolic process"/>
    <property type="evidence" value="ECO:0007669"/>
    <property type="project" value="TreeGrafter"/>
</dbReference>
<dbReference type="PANTHER" id="PTHR11365:SF23">
    <property type="entry name" value="HYPOTHETICAL 5-OXOPROLINASE (EUROFUNG)-RELATED"/>
    <property type="match status" value="1"/>
</dbReference>
<dbReference type="InterPro" id="IPR045079">
    <property type="entry name" value="Oxoprolinase-like"/>
</dbReference>
<gene>
    <name evidence="2" type="primary">apc4</name>
    <name evidence="2" type="ORF">PCO31111_02430</name>
</gene>
<dbReference type="EMBL" id="CABPSE010000007">
    <property type="protein sequence ID" value="VVE06565.1"/>
    <property type="molecule type" value="Genomic_DNA"/>
</dbReference>
<organism evidence="2 3">
    <name type="scientific">Pandoraea communis</name>
    <dbReference type="NCBI Taxonomy" id="2508297"/>
    <lineage>
        <taxon>Bacteria</taxon>
        <taxon>Pseudomonadati</taxon>
        <taxon>Pseudomonadota</taxon>
        <taxon>Betaproteobacteria</taxon>
        <taxon>Burkholderiales</taxon>
        <taxon>Burkholderiaceae</taxon>
        <taxon>Pandoraea</taxon>
    </lineage>
</organism>
<dbReference type="GO" id="GO:0017168">
    <property type="term" value="F:5-oxoprolinase (ATP-hydrolyzing) activity"/>
    <property type="evidence" value="ECO:0007669"/>
    <property type="project" value="TreeGrafter"/>
</dbReference>
<dbReference type="Pfam" id="PF02538">
    <property type="entry name" value="Hydantoinase_B"/>
    <property type="match status" value="1"/>
</dbReference>
<dbReference type="RefSeq" id="WP_150585126.1">
    <property type="nucleotide sequence ID" value="NZ_CABPSE010000007.1"/>
</dbReference>
<evidence type="ECO:0000313" key="3">
    <source>
        <dbReference type="Proteomes" id="UP000383971"/>
    </source>
</evidence>
<reference evidence="2 3" key="1">
    <citation type="submission" date="2019-08" db="EMBL/GenBank/DDBJ databases">
        <authorList>
            <person name="Peeters C."/>
        </authorList>
    </citation>
    <scope>NUCLEOTIDE SEQUENCE [LARGE SCALE GENOMIC DNA]</scope>
    <source>
        <strain evidence="2 3">LMG 31111</strain>
    </source>
</reference>
<dbReference type="GO" id="GO:0016874">
    <property type="term" value="F:ligase activity"/>
    <property type="evidence" value="ECO:0007669"/>
    <property type="project" value="UniProtKB-KW"/>
</dbReference>
<dbReference type="InterPro" id="IPR003692">
    <property type="entry name" value="Hydantoinase_B"/>
</dbReference>
<proteinExistence type="predicted"/>
<protein>
    <submittedName>
        <fullName evidence="2">Acetophenone carboxylase delta subunit</fullName>
        <ecNumber evidence="2">6.4.1.8</ecNumber>
    </submittedName>
</protein>
<keyword evidence="2" id="KW-0436">Ligase</keyword>
<dbReference type="PANTHER" id="PTHR11365">
    <property type="entry name" value="5-OXOPROLINASE RELATED"/>
    <property type="match status" value="1"/>
</dbReference>
<dbReference type="Proteomes" id="UP000383971">
    <property type="component" value="Unassembled WGS sequence"/>
</dbReference>
<dbReference type="AlphaFoldDB" id="A0A5E4V6D1"/>
<keyword evidence="3" id="KW-1185">Reference proteome</keyword>
<dbReference type="GO" id="GO:0005829">
    <property type="term" value="C:cytosol"/>
    <property type="evidence" value="ECO:0007669"/>
    <property type="project" value="TreeGrafter"/>
</dbReference>
<dbReference type="EC" id="6.4.1.8" evidence="2"/>
<evidence type="ECO:0000259" key="1">
    <source>
        <dbReference type="Pfam" id="PF02538"/>
    </source>
</evidence>
<accession>A0A5E4V6D1</accession>
<evidence type="ECO:0000313" key="2">
    <source>
        <dbReference type="EMBL" id="VVE06565.1"/>
    </source>
</evidence>